<dbReference type="PIRSF" id="PIRSF006066">
    <property type="entry name" value="HI0050"/>
    <property type="match status" value="1"/>
</dbReference>
<evidence type="ECO:0000256" key="5">
    <source>
        <dbReference type="ARBA" id="ARBA00022989"/>
    </source>
</evidence>
<dbReference type="Pfam" id="PF06808">
    <property type="entry name" value="DctM"/>
    <property type="match status" value="1"/>
</dbReference>
<feature type="transmembrane region" description="Helical" evidence="7">
    <location>
        <begin position="354"/>
        <end position="377"/>
    </location>
</feature>
<feature type="transmembrane region" description="Helical" evidence="7">
    <location>
        <begin position="6"/>
        <end position="30"/>
    </location>
</feature>
<comment type="function">
    <text evidence="7">Part of the tripartite ATP-independent periplasmic (TRAP) transport system.</text>
</comment>
<sequence length="423" mass="44406">MLTMSAFFVLLFLGLPIIFLLLGTAILFVFEAEADMMLNSFLVQSVKGIEANGFLAIPLYMLVGEIMTRGQITERLMRTAVRLVGGMRGGLAYVNVIANALAAAILGSATAQIAVMSRVLVPEMERHGYDRRFAAGLTVATGLLGPIIPPSMLMIIYGVLAYQSVATLFIAGVVPGLLITLFYFVSVAMSRNDLPEVEHGSAQASSWKDSALDALPLTIPLVIIAGIVSGVMTPTESGAVATVVSVALAVTVYRSLGFGDVVPLLREVVLSSASIIALIGFATLLGWVLSYKGIPAMMADGLASLAVGPVSFLLLVCLVVFILGMFLDGIGVLIFIVPILLPVAQSFGVDPIHFGVVLAVATLTGLVSPPVGPGLFIAMDATGLKMLPLFKATLPFMFSFLIALLAIVLLPELSVALPAWLAL</sequence>
<dbReference type="NCBIfam" id="TIGR00786">
    <property type="entry name" value="dctM"/>
    <property type="match status" value="1"/>
</dbReference>
<reference evidence="9" key="2">
    <citation type="submission" date="2014-09" db="EMBL/GenBank/DDBJ databases">
        <title>Identification of the gene cluster for the anaerobic degradation of 3,5-dihydroxybenzoate (alpha-resorcylate) in Thauera aromatica strain AR-1.</title>
        <authorList>
            <person name="Molina Fuentes A."/>
            <person name="Marin P."/>
            <person name="Pacheco D."/>
            <person name="Philipp B."/>
            <person name="Schink B."/>
            <person name="Marques S."/>
        </authorList>
    </citation>
    <scope>NUCLEOTIDE SEQUENCE</scope>
    <source>
        <strain evidence="9">AR1</strain>
    </source>
</reference>
<accession>A0A088S7N9</accession>
<comment type="similarity">
    <text evidence="7">Belongs to the TRAP transporter large permease family.</text>
</comment>
<name>A0A088S7N9_THAAR</name>
<feature type="domain" description="TRAP C4-dicarboxylate transport system permease DctM subunit" evidence="8">
    <location>
        <begin position="6"/>
        <end position="413"/>
    </location>
</feature>
<evidence type="ECO:0000256" key="1">
    <source>
        <dbReference type="ARBA" id="ARBA00004429"/>
    </source>
</evidence>
<evidence type="ECO:0000256" key="2">
    <source>
        <dbReference type="ARBA" id="ARBA00022475"/>
    </source>
</evidence>
<evidence type="ECO:0000256" key="3">
    <source>
        <dbReference type="ARBA" id="ARBA00022519"/>
    </source>
</evidence>
<evidence type="ECO:0000256" key="7">
    <source>
        <dbReference type="RuleBase" id="RU369079"/>
    </source>
</evidence>
<reference evidence="9" key="1">
    <citation type="submission" date="2014-06" db="EMBL/GenBank/DDBJ databases">
        <authorList>
            <person name="Molina-Fuentes A."/>
            <person name="Marques S."/>
        </authorList>
    </citation>
    <scope>NUCLEOTIDE SEQUENCE</scope>
    <source>
        <strain evidence="9">AR1</strain>
    </source>
</reference>
<dbReference type="EMBL" id="KJ995609">
    <property type="protein sequence ID" value="AIO06105.1"/>
    <property type="molecule type" value="Genomic_DNA"/>
</dbReference>
<evidence type="ECO:0000313" key="9">
    <source>
        <dbReference type="EMBL" id="AIO06105.1"/>
    </source>
</evidence>
<evidence type="ECO:0000256" key="6">
    <source>
        <dbReference type="ARBA" id="ARBA00023136"/>
    </source>
</evidence>
<feature type="transmembrane region" description="Helical" evidence="7">
    <location>
        <begin position="301"/>
        <end position="323"/>
    </location>
</feature>
<feature type="transmembrane region" description="Helical" evidence="7">
    <location>
        <begin position="389"/>
        <end position="410"/>
    </location>
</feature>
<dbReference type="GO" id="GO:0022857">
    <property type="term" value="F:transmembrane transporter activity"/>
    <property type="evidence" value="ECO:0007669"/>
    <property type="project" value="UniProtKB-UniRule"/>
</dbReference>
<dbReference type="PANTHER" id="PTHR33362:SF2">
    <property type="entry name" value="TRAP TRANSPORTER LARGE PERMEASE PROTEIN"/>
    <property type="match status" value="1"/>
</dbReference>
<dbReference type="PANTHER" id="PTHR33362">
    <property type="entry name" value="SIALIC ACID TRAP TRANSPORTER PERMEASE PROTEIN SIAT-RELATED"/>
    <property type="match status" value="1"/>
</dbReference>
<evidence type="ECO:0000259" key="8">
    <source>
        <dbReference type="Pfam" id="PF06808"/>
    </source>
</evidence>
<keyword evidence="6 7" id="KW-0472">Membrane</keyword>
<feature type="transmembrane region" description="Helical" evidence="7">
    <location>
        <begin position="330"/>
        <end position="348"/>
    </location>
</feature>
<keyword evidence="3 7" id="KW-0997">Cell inner membrane</keyword>
<comment type="subcellular location">
    <subcellularLocation>
        <location evidence="1 7">Cell inner membrane</location>
        <topology evidence="1 7">Multi-pass membrane protein</topology>
    </subcellularLocation>
</comment>
<dbReference type="InterPro" id="IPR004681">
    <property type="entry name" value="TRAP_DctM"/>
</dbReference>
<dbReference type="GO" id="GO:0005886">
    <property type="term" value="C:plasma membrane"/>
    <property type="evidence" value="ECO:0007669"/>
    <property type="project" value="UniProtKB-SubCell"/>
</dbReference>
<gene>
    <name evidence="9" type="primary">dbtM</name>
</gene>
<feature type="transmembrane region" description="Helical" evidence="7">
    <location>
        <begin position="268"/>
        <end position="289"/>
    </location>
</feature>
<feature type="transmembrane region" description="Helical" evidence="7">
    <location>
        <begin position="238"/>
        <end position="256"/>
    </location>
</feature>
<feature type="transmembrane region" description="Helical" evidence="7">
    <location>
        <begin position="51"/>
        <end position="72"/>
    </location>
</feature>
<proteinExistence type="inferred from homology"/>
<organism evidence="9">
    <name type="scientific">Thauera aromatica</name>
    <dbReference type="NCBI Taxonomy" id="59405"/>
    <lineage>
        <taxon>Bacteria</taxon>
        <taxon>Pseudomonadati</taxon>
        <taxon>Pseudomonadota</taxon>
        <taxon>Betaproteobacteria</taxon>
        <taxon>Rhodocyclales</taxon>
        <taxon>Zoogloeaceae</taxon>
        <taxon>Thauera</taxon>
    </lineage>
</organism>
<feature type="transmembrane region" description="Helical" evidence="7">
    <location>
        <begin position="92"/>
        <end position="121"/>
    </location>
</feature>
<feature type="transmembrane region" description="Helical" evidence="7">
    <location>
        <begin position="210"/>
        <end position="232"/>
    </location>
</feature>
<keyword evidence="5 7" id="KW-1133">Transmembrane helix</keyword>
<evidence type="ECO:0000256" key="4">
    <source>
        <dbReference type="ARBA" id="ARBA00022692"/>
    </source>
</evidence>
<keyword evidence="2" id="KW-1003">Cell membrane</keyword>
<dbReference type="RefSeq" id="WP_247736648.1">
    <property type="nucleotide sequence ID" value="NZ_JALLIL010000026.1"/>
</dbReference>
<comment type="subunit">
    <text evidence="7">The complex comprises the extracytoplasmic solute receptor protein and the two transmembrane proteins.</text>
</comment>
<dbReference type="InterPro" id="IPR010656">
    <property type="entry name" value="DctM"/>
</dbReference>
<keyword evidence="4 7" id="KW-0812">Transmembrane</keyword>
<keyword evidence="7" id="KW-0813">Transport</keyword>
<feature type="transmembrane region" description="Helical" evidence="7">
    <location>
        <begin position="133"/>
        <end position="160"/>
    </location>
</feature>
<feature type="transmembrane region" description="Helical" evidence="7">
    <location>
        <begin position="166"/>
        <end position="189"/>
    </location>
</feature>
<protein>
    <recommendedName>
        <fullName evidence="7">TRAP transporter large permease protein</fullName>
    </recommendedName>
</protein>
<dbReference type="AlphaFoldDB" id="A0A088S7N9"/>